<keyword evidence="2" id="KW-1185">Reference proteome</keyword>
<comment type="caution">
    <text evidence="1">The sequence shown here is derived from an EMBL/GenBank/DDBJ whole genome shotgun (WGS) entry which is preliminary data.</text>
</comment>
<dbReference type="Proteomes" id="UP000805193">
    <property type="component" value="Unassembled WGS sequence"/>
</dbReference>
<protein>
    <submittedName>
        <fullName evidence="1">Uncharacterized protein</fullName>
    </submittedName>
</protein>
<gene>
    <name evidence="1" type="ORF">HPB47_027049</name>
</gene>
<reference evidence="1 2" key="1">
    <citation type="journal article" date="2020" name="Cell">
        <title>Large-Scale Comparative Analyses of Tick Genomes Elucidate Their Genetic Diversity and Vector Capacities.</title>
        <authorList>
            <consortium name="Tick Genome and Microbiome Consortium (TIGMIC)"/>
            <person name="Jia N."/>
            <person name="Wang J."/>
            <person name="Shi W."/>
            <person name="Du L."/>
            <person name="Sun Y."/>
            <person name="Zhan W."/>
            <person name="Jiang J.F."/>
            <person name="Wang Q."/>
            <person name="Zhang B."/>
            <person name="Ji P."/>
            <person name="Bell-Sakyi L."/>
            <person name="Cui X.M."/>
            <person name="Yuan T.T."/>
            <person name="Jiang B.G."/>
            <person name="Yang W.F."/>
            <person name="Lam T.T."/>
            <person name="Chang Q.C."/>
            <person name="Ding S.J."/>
            <person name="Wang X.J."/>
            <person name="Zhu J.G."/>
            <person name="Ruan X.D."/>
            <person name="Zhao L."/>
            <person name="Wei J.T."/>
            <person name="Ye R.Z."/>
            <person name="Que T.C."/>
            <person name="Du C.H."/>
            <person name="Zhou Y.H."/>
            <person name="Cheng J.X."/>
            <person name="Dai P.F."/>
            <person name="Guo W.B."/>
            <person name="Han X.H."/>
            <person name="Huang E.J."/>
            <person name="Li L.F."/>
            <person name="Wei W."/>
            <person name="Gao Y.C."/>
            <person name="Liu J.Z."/>
            <person name="Shao H.Z."/>
            <person name="Wang X."/>
            <person name="Wang C.C."/>
            <person name="Yang T.C."/>
            <person name="Huo Q.B."/>
            <person name="Li W."/>
            <person name="Chen H.Y."/>
            <person name="Chen S.E."/>
            <person name="Zhou L.G."/>
            <person name="Ni X.B."/>
            <person name="Tian J.H."/>
            <person name="Sheng Y."/>
            <person name="Liu T."/>
            <person name="Pan Y.S."/>
            <person name="Xia L.Y."/>
            <person name="Li J."/>
            <person name="Zhao F."/>
            <person name="Cao W.C."/>
        </authorList>
    </citation>
    <scope>NUCLEOTIDE SEQUENCE [LARGE SCALE GENOMIC DNA]</scope>
    <source>
        <strain evidence="1">Iper-2018</strain>
    </source>
</reference>
<sequence>MKLQGYQRMIFVALFLGYACYSYNRKSVSFALPALTAEGLSNEQAGTMMSAQNLAYAGSKFTCGVLADRLSTRLLFGVGLVLSGLVTLGFSATSVSSLAGYLVSILWCLNGITQGCGWPALVKLLQQWFPPSSFGTSYGILAASSNISLSLAPVLASFLILNYDWRVSLLVAGALPIVAGLASRLALVDKPTDVGLQAVVEDAWQGEDDRSLATVMDLVKSPFIWLMSLGYLTAFGAKTGAVDWGQLYLIQDLGHSQFAASALMSCIEAGGLLGGILAGYLTDTKVRTSDSSRSSPRVPLAVLFTACSAVAFHLLGFNVDREVLGGEFPRTTFPGTCLQLWWIGAIGLVLGVGTYGPMAIFGVVASESAPAHLTSTSHAIVALAGSVGGVLAGLPFSFIAEYYRWRGVFLLLEVVSAVTAVLLFLGRNLNSRLGSRSENTEMLPVAAPPEAA</sequence>
<evidence type="ECO:0000313" key="2">
    <source>
        <dbReference type="Proteomes" id="UP000805193"/>
    </source>
</evidence>
<name>A0AC60PYM8_IXOPE</name>
<accession>A0AC60PYM8</accession>
<evidence type="ECO:0000313" key="1">
    <source>
        <dbReference type="EMBL" id="KAG0425807.1"/>
    </source>
</evidence>
<dbReference type="EMBL" id="JABSTQ010009799">
    <property type="protein sequence ID" value="KAG0425807.1"/>
    <property type="molecule type" value="Genomic_DNA"/>
</dbReference>
<organism evidence="1 2">
    <name type="scientific">Ixodes persulcatus</name>
    <name type="common">Taiga tick</name>
    <dbReference type="NCBI Taxonomy" id="34615"/>
    <lineage>
        <taxon>Eukaryota</taxon>
        <taxon>Metazoa</taxon>
        <taxon>Ecdysozoa</taxon>
        <taxon>Arthropoda</taxon>
        <taxon>Chelicerata</taxon>
        <taxon>Arachnida</taxon>
        <taxon>Acari</taxon>
        <taxon>Parasitiformes</taxon>
        <taxon>Ixodida</taxon>
        <taxon>Ixodoidea</taxon>
        <taxon>Ixodidae</taxon>
        <taxon>Ixodinae</taxon>
        <taxon>Ixodes</taxon>
    </lineage>
</organism>
<proteinExistence type="predicted"/>